<sequence>MAEDRKKIFEKIKEYHFEFKHVTVLFLILFIFQLVISFINKASIKDFLTTTQEWYQKESAEEIANLTATSLELVIESISKSDRQDAEQRNKIIQSFEIIFSQQQLSHNINNLSLLVRKKDKIIKIEDGKSLYNLLIEKDFNATELDSKEDEITKLYSSVEDSLKRTEQITSIITDRKTFHTFVPFVIKGEYLGAVYLRNTPDFSSISNRVISNYDETSVIYLSLILLGLLAMYFISSYTVKERDAAQKMLFEEHEENLKKQINYEKELIFTKRIYHTHHKAEKIMGFIKEDLRTLSDKNIDEIKFRVSKYSNFISRVIYDMKWFDPPVQTIRNSMFRTDLNEVIRFIIDNIFLRISSQSTAFKINFEPDNNLPIVNVNEFVIWEIIEPLIQNSIDHGGESNLVITVRTKYYPSENKSFIFIEDNGKGIAKELLEKNEDNLKLIFVENTTTKTQGLQNSGYGCYIAYEMTKRCGWNIDAENLNEGGCRFTITINN</sequence>
<name>A0A7V3E6J4_9BACT</name>
<keyword evidence="3" id="KW-0547">Nucleotide-binding</keyword>
<reference evidence="3" key="1">
    <citation type="journal article" date="2020" name="mSystems">
        <title>Genome- and Community-Level Interaction Insights into Carbon Utilization and Element Cycling Functions of Hydrothermarchaeota in Hydrothermal Sediment.</title>
        <authorList>
            <person name="Zhou Z."/>
            <person name="Liu Y."/>
            <person name="Xu W."/>
            <person name="Pan J."/>
            <person name="Luo Z.H."/>
            <person name="Li M."/>
        </authorList>
    </citation>
    <scope>NUCLEOTIDE SEQUENCE [LARGE SCALE GENOMIC DNA]</scope>
    <source>
        <strain evidence="3">SpSt-479</strain>
    </source>
</reference>
<evidence type="ECO:0000313" key="3">
    <source>
        <dbReference type="EMBL" id="HFI90347.1"/>
    </source>
</evidence>
<dbReference type="Pfam" id="PF02518">
    <property type="entry name" value="HATPase_c"/>
    <property type="match status" value="1"/>
</dbReference>
<organism evidence="3">
    <name type="scientific">Ignavibacterium album</name>
    <dbReference type="NCBI Taxonomy" id="591197"/>
    <lineage>
        <taxon>Bacteria</taxon>
        <taxon>Pseudomonadati</taxon>
        <taxon>Ignavibacteriota</taxon>
        <taxon>Ignavibacteria</taxon>
        <taxon>Ignavibacteriales</taxon>
        <taxon>Ignavibacteriaceae</taxon>
        <taxon>Ignavibacterium</taxon>
    </lineage>
</organism>
<accession>A0A7V3E6J4</accession>
<comment type="caution">
    <text evidence="3">The sequence shown here is derived from an EMBL/GenBank/DDBJ whole genome shotgun (WGS) entry which is preliminary data.</text>
</comment>
<evidence type="ECO:0000256" key="1">
    <source>
        <dbReference type="SAM" id="Phobius"/>
    </source>
</evidence>
<dbReference type="EMBL" id="DSUJ01000008">
    <property type="protein sequence ID" value="HFI90347.1"/>
    <property type="molecule type" value="Genomic_DNA"/>
</dbReference>
<dbReference type="AlphaFoldDB" id="A0A7V3E6J4"/>
<dbReference type="InterPro" id="IPR036890">
    <property type="entry name" value="HATPase_C_sf"/>
</dbReference>
<keyword evidence="3" id="KW-0067">ATP-binding</keyword>
<dbReference type="GO" id="GO:0005524">
    <property type="term" value="F:ATP binding"/>
    <property type="evidence" value="ECO:0007669"/>
    <property type="project" value="UniProtKB-KW"/>
</dbReference>
<dbReference type="SUPFAM" id="SSF55874">
    <property type="entry name" value="ATPase domain of HSP90 chaperone/DNA topoisomerase II/histidine kinase"/>
    <property type="match status" value="1"/>
</dbReference>
<keyword evidence="1" id="KW-0812">Transmembrane</keyword>
<proteinExistence type="predicted"/>
<feature type="domain" description="Histidine kinase/HSP90-like ATPase" evidence="2">
    <location>
        <begin position="377"/>
        <end position="494"/>
    </location>
</feature>
<dbReference type="Gene3D" id="3.30.565.10">
    <property type="entry name" value="Histidine kinase-like ATPase, C-terminal domain"/>
    <property type="match status" value="1"/>
</dbReference>
<keyword evidence="1" id="KW-1133">Transmembrane helix</keyword>
<evidence type="ECO:0000259" key="2">
    <source>
        <dbReference type="SMART" id="SM00387"/>
    </source>
</evidence>
<keyword evidence="1" id="KW-0472">Membrane</keyword>
<dbReference type="SMART" id="SM00387">
    <property type="entry name" value="HATPase_c"/>
    <property type="match status" value="1"/>
</dbReference>
<dbReference type="InterPro" id="IPR003594">
    <property type="entry name" value="HATPase_dom"/>
</dbReference>
<feature type="transmembrane region" description="Helical" evidence="1">
    <location>
        <begin position="21"/>
        <end position="39"/>
    </location>
</feature>
<feature type="transmembrane region" description="Helical" evidence="1">
    <location>
        <begin position="219"/>
        <end position="240"/>
    </location>
</feature>
<protein>
    <submittedName>
        <fullName evidence="3">ATP-binding protein</fullName>
    </submittedName>
</protein>
<gene>
    <name evidence="3" type="ORF">ENS31_02325</name>
</gene>